<gene>
    <name evidence="2" type="ORF">BTJ39_02730</name>
</gene>
<keyword evidence="3" id="KW-1185">Reference proteome</keyword>
<dbReference type="SUPFAM" id="SSF52096">
    <property type="entry name" value="ClpP/crotonase"/>
    <property type="match status" value="1"/>
</dbReference>
<name>A0A1S8YTB9_9GAMM</name>
<comment type="caution">
    <text evidence="2">The sequence shown here is derived from an EMBL/GenBank/DDBJ whole genome shotgun (WGS) entry which is preliminary data.</text>
</comment>
<dbReference type="PANTHER" id="PTHR11941:SF54">
    <property type="entry name" value="ENOYL-COA HYDRATASE, MITOCHONDRIAL"/>
    <property type="match status" value="1"/>
</dbReference>
<proteinExistence type="inferred from homology"/>
<dbReference type="RefSeq" id="WP_078001117.1">
    <property type="nucleotide sequence ID" value="NZ_MRUL01000001.1"/>
</dbReference>
<protein>
    <submittedName>
        <fullName evidence="2">Enoyl-CoA hydratase</fullName>
    </submittedName>
</protein>
<evidence type="ECO:0000313" key="2">
    <source>
        <dbReference type="EMBL" id="OON42088.1"/>
    </source>
</evidence>
<evidence type="ECO:0000313" key="3">
    <source>
        <dbReference type="Proteomes" id="UP000190667"/>
    </source>
</evidence>
<dbReference type="InterPro" id="IPR001753">
    <property type="entry name" value="Enoyl-CoA_hydra/iso"/>
</dbReference>
<dbReference type="STRING" id="1926881.BTJ39_02730"/>
<comment type="similarity">
    <text evidence="1">Belongs to the enoyl-CoA hydratase/isomerase family.</text>
</comment>
<evidence type="ECO:0000256" key="1">
    <source>
        <dbReference type="ARBA" id="ARBA00005254"/>
    </source>
</evidence>
<dbReference type="Pfam" id="PF00378">
    <property type="entry name" value="ECH_1"/>
    <property type="match status" value="1"/>
</dbReference>
<dbReference type="GO" id="GO:0003824">
    <property type="term" value="F:catalytic activity"/>
    <property type="evidence" value="ECO:0007669"/>
    <property type="project" value="UniProtKB-ARBA"/>
</dbReference>
<sequence length="247" mass="26248">MLISETHGAVRQLTLDRPQRRNALGSETMALLLAALDDAERDAAVRAIVLAAAPPAFCAGSDLKELGGLSIEEMCRHEADTATVARRFASIDKPIIAAVEGYALGGGLVLAAACDLVVSAGDARWHLPEVANGWLPPWGLRVLIGRLGAQRARWLCWGLEPIDGERAASLGLADVTCPPGKAAEHAMALAEKFAALPAESVASCKRFFAPFLNADAEYLDRLASRYFAEDCRGEQARSVLARFGAAK</sequence>
<organism evidence="2 3">
    <name type="scientific">Izhakiella australiensis</name>
    <dbReference type="NCBI Taxonomy" id="1926881"/>
    <lineage>
        <taxon>Bacteria</taxon>
        <taxon>Pseudomonadati</taxon>
        <taxon>Pseudomonadota</taxon>
        <taxon>Gammaproteobacteria</taxon>
        <taxon>Enterobacterales</taxon>
        <taxon>Erwiniaceae</taxon>
        <taxon>Izhakiella</taxon>
    </lineage>
</organism>
<dbReference type="Proteomes" id="UP000190667">
    <property type="component" value="Unassembled WGS sequence"/>
</dbReference>
<dbReference type="PANTHER" id="PTHR11941">
    <property type="entry name" value="ENOYL-COA HYDRATASE-RELATED"/>
    <property type="match status" value="1"/>
</dbReference>
<dbReference type="InterPro" id="IPR029045">
    <property type="entry name" value="ClpP/crotonase-like_dom_sf"/>
</dbReference>
<dbReference type="CDD" id="cd06558">
    <property type="entry name" value="crotonase-like"/>
    <property type="match status" value="1"/>
</dbReference>
<dbReference type="OrthoDB" id="9807606at2"/>
<dbReference type="AlphaFoldDB" id="A0A1S8YTB9"/>
<dbReference type="GO" id="GO:0006635">
    <property type="term" value="P:fatty acid beta-oxidation"/>
    <property type="evidence" value="ECO:0007669"/>
    <property type="project" value="TreeGrafter"/>
</dbReference>
<accession>A0A1S8YTB9</accession>
<reference evidence="2 3" key="1">
    <citation type="submission" date="2016-12" db="EMBL/GenBank/DDBJ databases">
        <title>Izhakiella australiana sp. nov. of genus Izhakiella isolated from Australian desert.</title>
        <authorList>
            <person name="Ji M."/>
        </authorList>
    </citation>
    <scope>NUCLEOTIDE SEQUENCE [LARGE SCALE GENOMIC DNA]</scope>
    <source>
        <strain evidence="2 3">D4N98</strain>
    </source>
</reference>
<dbReference type="EMBL" id="MRUL01000001">
    <property type="protein sequence ID" value="OON42088.1"/>
    <property type="molecule type" value="Genomic_DNA"/>
</dbReference>
<dbReference type="Gene3D" id="3.90.226.10">
    <property type="entry name" value="2-enoyl-CoA Hydratase, Chain A, domain 1"/>
    <property type="match status" value="1"/>
</dbReference>